<evidence type="ECO:0000313" key="1">
    <source>
        <dbReference type="EMBL" id="VAW42466.1"/>
    </source>
</evidence>
<dbReference type="EMBL" id="UOEW01000363">
    <property type="protein sequence ID" value="VAW42466.1"/>
    <property type="molecule type" value="Genomic_DNA"/>
</dbReference>
<sequence>MKKTTRILILLIFGATLHSCYGGTIGGLLPAPKFTKGKLKDNIYTSKDAYFSIRVPFEKGGSAYRYMQIKEQYHDYGAYVSFTAYGHLVYRLEVVKKSSLESQAIALEKVLDKTLAGYSQQLEQGYKTKPEVLQIDKIEINGNPSYLLQLKQNIENADSYHYVIVSDYENMLVVFMIQVTNDNFLEQSLNFSKSFKALD</sequence>
<name>A0A3B0WD29_9ZZZZ</name>
<reference evidence="1" key="1">
    <citation type="submission" date="2018-06" db="EMBL/GenBank/DDBJ databases">
        <authorList>
            <person name="Zhirakovskaya E."/>
        </authorList>
    </citation>
    <scope>NUCLEOTIDE SEQUENCE</scope>
</reference>
<organism evidence="1">
    <name type="scientific">hydrothermal vent metagenome</name>
    <dbReference type="NCBI Taxonomy" id="652676"/>
    <lineage>
        <taxon>unclassified sequences</taxon>
        <taxon>metagenomes</taxon>
        <taxon>ecological metagenomes</taxon>
    </lineage>
</organism>
<gene>
    <name evidence="1" type="ORF">MNBD_GAMMA01-699</name>
</gene>
<protein>
    <submittedName>
        <fullName evidence="1">Uncharacterized protein</fullName>
    </submittedName>
</protein>
<proteinExistence type="predicted"/>
<dbReference type="AlphaFoldDB" id="A0A3B0WD29"/>
<accession>A0A3B0WD29</accession>